<keyword evidence="1" id="KW-0732">Signal</keyword>
<dbReference type="Pfam" id="PF07883">
    <property type="entry name" value="Cupin_2"/>
    <property type="match status" value="1"/>
</dbReference>
<dbReference type="STRING" id="489703.SAMN04488038_108132"/>
<dbReference type="InterPro" id="IPR014710">
    <property type="entry name" value="RmlC-like_jellyroll"/>
</dbReference>
<sequence length="138" mass="14656">MRGNVKRAVAMLLLGLSLGSLAQAAEELVPGSGVQIKPLLREPFAGDAKQQVLMIRAEFAPGAATSRHTHFGDEYAAVLQGSLELRSGDQPPRLIHAGESYHNARGVVHETRNTSGEPAVVISTFIVDADKPLLQPAP</sequence>
<dbReference type="PANTHER" id="PTHR38599">
    <property type="entry name" value="CUPIN DOMAIN PROTEIN (AFU_ORTHOLOGUE AFUA_3G13620)"/>
    <property type="match status" value="1"/>
</dbReference>
<dbReference type="EMBL" id="FOFS01000008">
    <property type="protein sequence ID" value="SEQ60416.1"/>
    <property type="molecule type" value="Genomic_DNA"/>
</dbReference>
<accession>A0A1H9HDY9</accession>
<dbReference type="SUPFAM" id="SSF51182">
    <property type="entry name" value="RmlC-like cupins"/>
    <property type="match status" value="1"/>
</dbReference>
<dbReference type="AlphaFoldDB" id="A0A1H9HDY9"/>
<protein>
    <submittedName>
        <fullName evidence="3">Cupin domain protein</fullName>
    </submittedName>
</protein>
<dbReference type="PANTHER" id="PTHR38599:SF1">
    <property type="entry name" value="CUPIN DOMAIN PROTEIN (AFU_ORTHOLOGUE AFUA_3G13620)"/>
    <property type="match status" value="1"/>
</dbReference>
<evidence type="ECO:0000256" key="1">
    <source>
        <dbReference type="SAM" id="SignalP"/>
    </source>
</evidence>
<dbReference type="Gene3D" id="2.60.120.10">
    <property type="entry name" value="Jelly Rolls"/>
    <property type="match status" value="1"/>
</dbReference>
<keyword evidence="4" id="KW-1185">Reference proteome</keyword>
<gene>
    <name evidence="3" type="ORF">SAMN04488038_108132</name>
</gene>
<feature type="domain" description="Cupin type-2" evidence="2">
    <location>
        <begin position="57"/>
        <end position="124"/>
    </location>
</feature>
<feature type="chain" id="PRO_5011531537" evidence="1">
    <location>
        <begin position="25"/>
        <end position="138"/>
    </location>
</feature>
<dbReference type="InterPro" id="IPR013096">
    <property type="entry name" value="Cupin_2"/>
</dbReference>
<evidence type="ECO:0000259" key="2">
    <source>
        <dbReference type="Pfam" id="PF07883"/>
    </source>
</evidence>
<dbReference type="RefSeq" id="WP_093286019.1">
    <property type="nucleotide sequence ID" value="NZ_FOFS01000008.1"/>
</dbReference>
<evidence type="ECO:0000313" key="3">
    <source>
        <dbReference type="EMBL" id="SEQ60416.1"/>
    </source>
</evidence>
<feature type="signal peptide" evidence="1">
    <location>
        <begin position="1"/>
        <end position="24"/>
    </location>
</feature>
<dbReference type="Proteomes" id="UP000199233">
    <property type="component" value="Unassembled WGS sequence"/>
</dbReference>
<proteinExistence type="predicted"/>
<evidence type="ECO:0000313" key="4">
    <source>
        <dbReference type="Proteomes" id="UP000199233"/>
    </source>
</evidence>
<organism evidence="3 4">
    <name type="scientific">Solimonas aquatica</name>
    <dbReference type="NCBI Taxonomy" id="489703"/>
    <lineage>
        <taxon>Bacteria</taxon>
        <taxon>Pseudomonadati</taxon>
        <taxon>Pseudomonadota</taxon>
        <taxon>Gammaproteobacteria</taxon>
        <taxon>Nevskiales</taxon>
        <taxon>Nevskiaceae</taxon>
        <taxon>Solimonas</taxon>
    </lineage>
</organism>
<dbReference type="OrthoDB" id="9793521at2"/>
<dbReference type="InterPro" id="IPR011051">
    <property type="entry name" value="RmlC_Cupin_sf"/>
</dbReference>
<name>A0A1H9HDY9_9GAMM</name>
<reference evidence="3 4" key="1">
    <citation type="submission" date="2016-10" db="EMBL/GenBank/DDBJ databases">
        <authorList>
            <person name="de Groot N.N."/>
        </authorList>
    </citation>
    <scope>NUCLEOTIDE SEQUENCE [LARGE SCALE GENOMIC DNA]</scope>
    <source>
        <strain evidence="3 4">DSM 25927</strain>
    </source>
</reference>